<evidence type="ECO:0000313" key="3">
    <source>
        <dbReference type="Proteomes" id="UP000663869"/>
    </source>
</evidence>
<dbReference type="Proteomes" id="UP000663862">
    <property type="component" value="Unassembled WGS sequence"/>
</dbReference>
<evidence type="ECO:0000313" key="2">
    <source>
        <dbReference type="EMBL" id="CAF4616303.1"/>
    </source>
</evidence>
<accession>A0A818E7M3</accession>
<name>A0A818E7M3_9BILA</name>
<dbReference type="EMBL" id="CAJOBQ010003742">
    <property type="protein sequence ID" value="CAF4616303.1"/>
    <property type="molecule type" value="Genomic_DNA"/>
</dbReference>
<evidence type="ECO:0000313" key="1">
    <source>
        <dbReference type="EMBL" id="CAF3454754.1"/>
    </source>
</evidence>
<protein>
    <submittedName>
        <fullName evidence="1">Uncharacterized protein</fullName>
    </submittedName>
</protein>
<comment type="caution">
    <text evidence="1">The sequence shown here is derived from an EMBL/GenBank/DDBJ whole genome shotgun (WGS) entry which is preliminary data.</text>
</comment>
<dbReference type="EMBL" id="CAJNYU010001663">
    <property type="protein sequence ID" value="CAF3454754.1"/>
    <property type="molecule type" value="Genomic_DNA"/>
</dbReference>
<proteinExistence type="predicted"/>
<reference evidence="1" key="1">
    <citation type="submission" date="2021-02" db="EMBL/GenBank/DDBJ databases">
        <authorList>
            <person name="Nowell W R."/>
        </authorList>
    </citation>
    <scope>NUCLEOTIDE SEQUENCE</scope>
</reference>
<gene>
    <name evidence="1" type="ORF">FME351_LOCUS13648</name>
    <name evidence="2" type="ORF">TSG867_LOCUS28765</name>
</gene>
<dbReference type="AlphaFoldDB" id="A0A818E7M3"/>
<sequence length="140" mass="16618">MSLLNKFTFSINTWACNKFVNVTHPLNDDIRRSFIERKYQHVGFYADDNPLNYSKSFPFLRQPFVRNDEQQKNKQHSSAFVIFPYLRNLNHTLAHIDHVEEFILKKHIHLPCLVSLTIKYQSLISVTHHFTINAIELNFT</sequence>
<dbReference type="Proteomes" id="UP000663869">
    <property type="component" value="Unassembled WGS sequence"/>
</dbReference>
<organism evidence="1 3">
    <name type="scientific">Rotaria socialis</name>
    <dbReference type="NCBI Taxonomy" id="392032"/>
    <lineage>
        <taxon>Eukaryota</taxon>
        <taxon>Metazoa</taxon>
        <taxon>Spiralia</taxon>
        <taxon>Gnathifera</taxon>
        <taxon>Rotifera</taxon>
        <taxon>Eurotatoria</taxon>
        <taxon>Bdelloidea</taxon>
        <taxon>Philodinida</taxon>
        <taxon>Philodinidae</taxon>
        <taxon>Rotaria</taxon>
    </lineage>
</organism>